<gene>
    <name evidence="1" type="ORF">HYN48_06930</name>
</gene>
<dbReference type="RefSeq" id="WP_108370416.1">
    <property type="nucleotide sequence ID" value="NZ_CP028811.1"/>
</dbReference>
<dbReference type="Proteomes" id="UP000244193">
    <property type="component" value="Chromosome"/>
</dbReference>
<dbReference type="OrthoDB" id="9816564at2"/>
<dbReference type="KEGG" id="fmg:HYN48_06930"/>
<proteinExistence type="predicted"/>
<reference evidence="1 2" key="1">
    <citation type="submission" date="2018-04" db="EMBL/GenBank/DDBJ databases">
        <title>Genome sequencing of Flavobacterium sp. HYN0048.</title>
        <authorList>
            <person name="Yi H."/>
            <person name="Baek C."/>
        </authorList>
    </citation>
    <scope>NUCLEOTIDE SEQUENCE [LARGE SCALE GENOMIC DNA]</scope>
    <source>
        <strain evidence="1 2">HYN0048</strain>
    </source>
</reference>
<sequence length="162" mass="18702">MKNQGQNSELISPTALIYNHTHYDMLVFCDGSWDQTYRKTLRFLDRNVGTNILYIEKPTAFDPDADSSKFMMINDHIHVLRTNVPSIDAVFTLLPWQVRTKEVAVGWFASSDYAHFSELIRFNTIINDYRSVSLPSVQHKPAYKVMDAFAQRKVRTHFPAAS</sequence>
<dbReference type="AlphaFoldDB" id="A0A2S0RGJ4"/>
<organism evidence="1 2">
    <name type="scientific">Flavobacterium magnum</name>
    <dbReference type="NCBI Taxonomy" id="2162713"/>
    <lineage>
        <taxon>Bacteria</taxon>
        <taxon>Pseudomonadati</taxon>
        <taxon>Bacteroidota</taxon>
        <taxon>Flavobacteriia</taxon>
        <taxon>Flavobacteriales</taxon>
        <taxon>Flavobacteriaceae</taxon>
        <taxon>Flavobacterium</taxon>
    </lineage>
</organism>
<accession>A0A2S0RGJ4</accession>
<name>A0A2S0RGJ4_9FLAO</name>
<keyword evidence="2" id="KW-1185">Reference proteome</keyword>
<evidence type="ECO:0000313" key="1">
    <source>
        <dbReference type="EMBL" id="AWA29832.1"/>
    </source>
</evidence>
<protein>
    <submittedName>
        <fullName evidence="1">Uncharacterized protein</fullName>
    </submittedName>
</protein>
<dbReference type="EMBL" id="CP028811">
    <property type="protein sequence ID" value="AWA29832.1"/>
    <property type="molecule type" value="Genomic_DNA"/>
</dbReference>
<evidence type="ECO:0000313" key="2">
    <source>
        <dbReference type="Proteomes" id="UP000244193"/>
    </source>
</evidence>